<dbReference type="PROSITE" id="PS00211">
    <property type="entry name" value="ABC_TRANSPORTER_1"/>
    <property type="match status" value="1"/>
</dbReference>
<keyword evidence="3 6" id="KW-0067">ATP-binding</keyword>
<dbReference type="EMBL" id="BAABBA010000002">
    <property type="protein sequence ID" value="GAA4286224.1"/>
    <property type="molecule type" value="Genomic_DNA"/>
</dbReference>
<feature type="domain" description="ABC transporter" evidence="5">
    <location>
        <begin position="15"/>
        <end position="250"/>
    </location>
</feature>
<dbReference type="SUPFAM" id="SSF52540">
    <property type="entry name" value="P-loop containing nucleoside triphosphate hydrolases"/>
    <property type="match status" value="1"/>
</dbReference>
<reference evidence="7" key="1">
    <citation type="journal article" date="2019" name="Int. J. Syst. Evol. Microbiol.">
        <title>The Global Catalogue of Microorganisms (GCM) 10K type strain sequencing project: providing services to taxonomists for standard genome sequencing and annotation.</title>
        <authorList>
            <consortium name="The Broad Institute Genomics Platform"/>
            <consortium name="The Broad Institute Genome Sequencing Center for Infectious Disease"/>
            <person name="Wu L."/>
            <person name="Ma J."/>
        </authorList>
    </citation>
    <scope>NUCLEOTIDE SEQUENCE [LARGE SCALE GENOMIC DNA]</scope>
    <source>
        <strain evidence="7">JCM 17459</strain>
    </source>
</reference>
<dbReference type="InterPro" id="IPR003439">
    <property type="entry name" value="ABC_transporter-like_ATP-bd"/>
</dbReference>
<dbReference type="InterPro" id="IPR027417">
    <property type="entry name" value="P-loop_NTPase"/>
</dbReference>
<dbReference type="Pfam" id="PF00005">
    <property type="entry name" value="ABC_tran"/>
    <property type="match status" value="1"/>
</dbReference>
<evidence type="ECO:0000313" key="7">
    <source>
        <dbReference type="Proteomes" id="UP001499841"/>
    </source>
</evidence>
<dbReference type="Proteomes" id="UP001499841">
    <property type="component" value="Unassembled WGS sequence"/>
</dbReference>
<comment type="caution">
    <text evidence="6">The sequence shown here is derived from an EMBL/GenBank/DDBJ whole genome shotgun (WGS) entry which is preliminary data.</text>
</comment>
<accession>A0ABP8EQC7</accession>
<keyword evidence="1" id="KW-0813">Transport</keyword>
<proteinExistence type="predicted"/>
<evidence type="ECO:0000259" key="5">
    <source>
        <dbReference type="PROSITE" id="PS50893"/>
    </source>
</evidence>
<organism evidence="6 7">
    <name type="scientific">Georgenia daeguensis</name>
    <dbReference type="NCBI Taxonomy" id="908355"/>
    <lineage>
        <taxon>Bacteria</taxon>
        <taxon>Bacillati</taxon>
        <taxon>Actinomycetota</taxon>
        <taxon>Actinomycetes</taxon>
        <taxon>Micrococcales</taxon>
        <taxon>Bogoriellaceae</taxon>
        <taxon>Georgenia</taxon>
    </lineage>
</organism>
<dbReference type="InterPro" id="IPR003593">
    <property type="entry name" value="AAA+_ATPase"/>
</dbReference>
<dbReference type="PROSITE" id="PS50893">
    <property type="entry name" value="ABC_TRANSPORTER_2"/>
    <property type="match status" value="1"/>
</dbReference>
<evidence type="ECO:0000256" key="3">
    <source>
        <dbReference type="ARBA" id="ARBA00022840"/>
    </source>
</evidence>
<evidence type="ECO:0000256" key="4">
    <source>
        <dbReference type="SAM" id="MobiDB-lite"/>
    </source>
</evidence>
<feature type="region of interest" description="Disordered" evidence="4">
    <location>
        <begin position="229"/>
        <end position="269"/>
    </location>
</feature>
<evidence type="ECO:0000313" key="6">
    <source>
        <dbReference type="EMBL" id="GAA4286224.1"/>
    </source>
</evidence>
<gene>
    <name evidence="6" type="ORF">GCM10022262_05830</name>
</gene>
<keyword evidence="7" id="KW-1185">Reference proteome</keyword>
<dbReference type="GO" id="GO:0005524">
    <property type="term" value="F:ATP binding"/>
    <property type="evidence" value="ECO:0007669"/>
    <property type="project" value="UniProtKB-KW"/>
</dbReference>
<dbReference type="SMART" id="SM00382">
    <property type="entry name" value="AAA"/>
    <property type="match status" value="1"/>
</dbReference>
<name>A0ABP8EQC7_9MICO</name>
<evidence type="ECO:0000256" key="1">
    <source>
        <dbReference type="ARBA" id="ARBA00022448"/>
    </source>
</evidence>
<sequence length="269" mass="28456">MRVSGPDRSRGAPPVRAEDLTVVLGASTVLRGIDLTIRDGETVALLGANGSGKSTLVKSLVGVVPVTRGRVQLYGQDVTTQARTVPWSRVGYVPQRVTATAGVPATALEVVSSGLLDGRRFRIGRAGHARAMDALAQVGLADRARDSVQVFSGGQQQRVLIARALVRRPDLLVLDEPLAGIDRESKEALARTITALHDAGTTVLVVLHELGELGPLVERCVVLRHGRVIHDGQPPRPAAGHDDPAHEHEHAHEGGAAPVHHAPDLTVEL</sequence>
<keyword evidence="2" id="KW-0547">Nucleotide-binding</keyword>
<evidence type="ECO:0000256" key="2">
    <source>
        <dbReference type="ARBA" id="ARBA00022741"/>
    </source>
</evidence>
<protein>
    <submittedName>
        <fullName evidence="6">Metal ABC transporter ATP-binding protein</fullName>
    </submittedName>
</protein>
<dbReference type="InterPro" id="IPR017871">
    <property type="entry name" value="ABC_transporter-like_CS"/>
</dbReference>
<dbReference type="InterPro" id="IPR050153">
    <property type="entry name" value="Metal_Ion_Import_ABC"/>
</dbReference>
<feature type="compositionally biased region" description="Basic and acidic residues" evidence="4">
    <location>
        <begin position="239"/>
        <end position="253"/>
    </location>
</feature>
<dbReference type="Gene3D" id="3.40.50.300">
    <property type="entry name" value="P-loop containing nucleotide triphosphate hydrolases"/>
    <property type="match status" value="1"/>
</dbReference>
<dbReference type="PANTHER" id="PTHR42734">
    <property type="entry name" value="METAL TRANSPORT SYSTEM ATP-BINDING PROTEIN TM_0124-RELATED"/>
    <property type="match status" value="1"/>
</dbReference>